<dbReference type="InterPro" id="IPR038765">
    <property type="entry name" value="Papain-like_cys_pep_sf"/>
</dbReference>
<dbReference type="Gene3D" id="2.60.120.380">
    <property type="match status" value="3"/>
</dbReference>
<feature type="region of interest" description="Disordered" evidence="6">
    <location>
        <begin position="406"/>
        <end position="425"/>
    </location>
</feature>
<keyword evidence="3 5" id="KW-0378">Hydrolase</keyword>
<dbReference type="RefSeq" id="WP_190409031.1">
    <property type="nucleotide sequence ID" value="NZ_JACJRF010000049.1"/>
</dbReference>
<keyword evidence="2 5" id="KW-0645">Protease</keyword>
<dbReference type="SMART" id="SM00230">
    <property type="entry name" value="CysPc"/>
    <property type="match status" value="1"/>
</dbReference>
<feature type="domain" description="Calpain catalytic" evidence="7">
    <location>
        <begin position="768"/>
        <end position="999"/>
    </location>
</feature>
<comment type="caution">
    <text evidence="8">The sequence shown here is derived from an EMBL/GenBank/DDBJ whole genome shotgun (WGS) entry which is preliminary data.</text>
</comment>
<organism evidence="8 9">
    <name type="scientific">Anabaena subtropica FACHB-260</name>
    <dbReference type="NCBI Taxonomy" id="2692884"/>
    <lineage>
        <taxon>Bacteria</taxon>
        <taxon>Bacillati</taxon>
        <taxon>Cyanobacteriota</taxon>
        <taxon>Cyanophyceae</taxon>
        <taxon>Nostocales</taxon>
        <taxon>Nostocaceae</taxon>
        <taxon>Anabaena</taxon>
    </lineage>
</organism>
<dbReference type="Proteomes" id="UP000607281">
    <property type="component" value="Unassembled WGS sequence"/>
</dbReference>
<keyword evidence="4 5" id="KW-0788">Thiol protease</keyword>
<dbReference type="PROSITE" id="PS50203">
    <property type="entry name" value="CALPAIN_CAT"/>
    <property type="match status" value="1"/>
</dbReference>
<dbReference type="Pfam" id="PF00648">
    <property type="entry name" value="Peptidase_C2"/>
    <property type="match status" value="1"/>
</dbReference>
<feature type="active site" evidence="5">
    <location>
        <position position="940"/>
    </location>
</feature>
<evidence type="ECO:0000313" key="8">
    <source>
        <dbReference type="EMBL" id="MBD2346613.1"/>
    </source>
</evidence>
<evidence type="ECO:0000259" key="7">
    <source>
        <dbReference type="PROSITE" id="PS50203"/>
    </source>
</evidence>
<dbReference type="EMBL" id="JACJRF010000049">
    <property type="protein sequence ID" value="MBD2346613.1"/>
    <property type="molecule type" value="Genomic_DNA"/>
</dbReference>
<proteinExistence type="inferred from homology"/>
<evidence type="ECO:0000256" key="1">
    <source>
        <dbReference type="ARBA" id="ARBA00007623"/>
    </source>
</evidence>
<evidence type="ECO:0000256" key="4">
    <source>
        <dbReference type="ARBA" id="ARBA00022807"/>
    </source>
</evidence>
<feature type="active site" evidence="5">
    <location>
        <position position="961"/>
    </location>
</feature>
<gene>
    <name evidence="8" type="ORF">H6G18_21045</name>
</gene>
<evidence type="ECO:0000313" key="9">
    <source>
        <dbReference type="Proteomes" id="UP000607281"/>
    </source>
</evidence>
<comment type="similarity">
    <text evidence="1">Belongs to the peptidase C2 family.</text>
</comment>
<evidence type="ECO:0000256" key="6">
    <source>
        <dbReference type="SAM" id="MobiDB-lite"/>
    </source>
</evidence>
<dbReference type="PANTHER" id="PTHR10183:SF379">
    <property type="entry name" value="CALPAIN-5"/>
    <property type="match status" value="1"/>
</dbReference>
<accession>A0ABR8CUQ7</accession>
<protein>
    <recommendedName>
        <fullName evidence="7">Calpain catalytic domain-containing protein</fullName>
    </recommendedName>
</protein>
<evidence type="ECO:0000256" key="5">
    <source>
        <dbReference type="PROSITE-ProRule" id="PRU00239"/>
    </source>
</evidence>
<dbReference type="InterPro" id="IPR022684">
    <property type="entry name" value="Calpain_cysteine_protease"/>
</dbReference>
<evidence type="ECO:0000256" key="2">
    <source>
        <dbReference type="ARBA" id="ARBA00022670"/>
    </source>
</evidence>
<name>A0ABR8CUQ7_9NOST</name>
<feature type="active site" evidence="5">
    <location>
        <position position="777"/>
    </location>
</feature>
<dbReference type="PANTHER" id="PTHR10183">
    <property type="entry name" value="CALPAIN"/>
    <property type="match status" value="1"/>
</dbReference>
<evidence type="ECO:0000256" key="3">
    <source>
        <dbReference type="ARBA" id="ARBA00022801"/>
    </source>
</evidence>
<feature type="compositionally biased region" description="Polar residues" evidence="6">
    <location>
        <begin position="406"/>
        <end position="424"/>
    </location>
</feature>
<reference evidence="8 9" key="1">
    <citation type="journal article" date="2020" name="ISME J.">
        <title>Comparative genomics reveals insights into cyanobacterial evolution and habitat adaptation.</title>
        <authorList>
            <person name="Chen M.Y."/>
            <person name="Teng W.K."/>
            <person name="Zhao L."/>
            <person name="Hu C.X."/>
            <person name="Zhou Y.K."/>
            <person name="Han B.P."/>
            <person name="Song L.R."/>
            <person name="Shu W.S."/>
        </authorList>
    </citation>
    <scope>NUCLEOTIDE SEQUENCE [LARGE SCALE GENOMIC DNA]</scope>
    <source>
        <strain evidence="8 9">FACHB-260</strain>
    </source>
</reference>
<keyword evidence="9" id="KW-1185">Reference proteome</keyword>
<dbReference type="InterPro" id="IPR001300">
    <property type="entry name" value="Peptidase_C2_calpain_cat"/>
</dbReference>
<sequence>MPVNFFNANFYRVANSDLAAAGLITDAQLQSHFQNHGLNEGRSFSPFVNLSLYRASNPDLAAAGLRTNQQLLNHLQNNGVADGRRFSEFVDIDFYLASNSDLNQAFRGNREQALNHLSSYGVEEGRRFSPFFDINRYASYNPDLPTAFAQAVGRRPFEVGTVPGFRLFLLYHLELAGVNEGRDYSNTFNVNYYRSVNSDLAAAGLNNQQLYNHFQLNGLREGRASSFSFNVRYYLNNNSDLRAVFGANYSQAYNHFITSGQREGRRGNEYGSFLTGAEVSTGAINLQTGSQTVSASLSTSDRPNPTRLGSYSDDYRLFGIAAGQQIQLNLNAGFDAYLQLVNATTGRVIAEDDDSGFGLNSQLTFTVQSGVEYIVRTSSYGAQAVGDYTLIAAASSAIVGSIGANQSRSGTLSSTDFDNPTRQGSYRDDYSLTGVTAGQQVRVNLSANFFDTYLQLINSSTGEVIDYNDDANGTTNSELIFTVQSGVNYIIRIASYFAQDTGNYTLTTTTSGNASIGSNQSVTGSLDTTDTLSNGYYSDFYQLTGVTTGQQIRINLNSSTFDTYLYLVNASNGSTILSNDDSGDSTNSELTFTVQSGINYRIQVSSYFTNETGSYTLTTTSSASPSPSPTQDWYSQNIVDAGLREIIRNRAGDGTLDRNDMLAIFRNAQDDSVIDANEVADLRRLVSNSTRFRMPDYVEFLSTRVSEGATVNMSASTFELNVLGRWFLGTIAPTARFTDQIAGRTYNLTYVQAQGNLFGSSGRAQIGDIDQGNWGDCAFLGALGATFAPQSNDSGNQRSSIIDSMIIDNGDNTYTIRFYSNSTPNWVTVDRRLATFNGELFGARANGSANPNNPANVLWSPLVERAYAQWREWREGAPGYDLIGNGDSVNRPLQFVTGRTATPYYVSSITFNQIVNALQSGQAIQLGSQSYYTSYTVPSHAYTLTNAYTTNTGQQRIVVRNPWGVDNQSGRLSSGSPNDGFIDLSFSEYRSSFYAIAFA</sequence>
<dbReference type="SUPFAM" id="SSF54001">
    <property type="entry name" value="Cysteine proteinases"/>
    <property type="match status" value="1"/>
</dbReference>